<proteinExistence type="predicted"/>
<keyword evidence="2" id="KW-1185">Reference proteome</keyword>
<accession>A0A4R1AR60</accession>
<name>A0A4R1AR60_9BACI</name>
<comment type="caution">
    <text evidence="1">The sequence shown here is derived from an EMBL/GenBank/DDBJ whole genome shotgun (WGS) entry which is preliminary data.</text>
</comment>
<dbReference type="EMBL" id="SJTH01000106">
    <property type="protein sequence ID" value="TCJ00499.1"/>
    <property type="molecule type" value="Genomic_DNA"/>
</dbReference>
<reference evidence="1 2" key="1">
    <citation type="submission" date="2019-03" db="EMBL/GenBank/DDBJ databases">
        <authorList>
            <person name="Jensen L."/>
            <person name="Storgaard J."/>
            <person name="Sulaj E."/>
            <person name="Schramm A."/>
            <person name="Marshall I.P.G."/>
        </authorList>
    </citation>
    <scope>NUCLEOTIDE SEQUENCE [LARGE SCALE GENOMIC DNA]</scope>
    <source>
        <strain evidence="1 2">2017H2G3</strain>
    </source>
</reference>
<protein>
    <recommendedName>
        <fullName evidence="3">DUF1292 domain-containing protein</fullName>
    </recommendedName>
</protein>
<dbReference type="RefSeq" id="WP_131239557.1">
    <property type="nucleotide sequence ID" value="NZ_SJTH01000106.1"/>
</dbReference>
<dbReference type="Proteomes" id="UP000293846">
    <property type="component" value="Unassembled WGS sequence"/>
</dbReference>
<organism evidence="1 2">
    <name type="scientific">Cytobacillus praedii</name>
    <dbReference type="NCBI Taxonomy" id="1742358"/>
    <lineage>
        <taxon>Bacteria</taxon>
        <taxon>Bacillati</taxon>
        <taxon>Bacillota</taxon>
        <taxon>Bacilli</taxon>
        <taxon>Bacillales</taxon>
        <taxon>Bacillaceae</taxon>
        <taxon>Cytobacillus</taxon>
    </lineage>
</organism>
<evidence type="ECO:0000313" key="1">
    <source>
        <dbReference type="EMBL" id="TCJ00499.1"/>
    </source>
</evidence>
<sequence>MSKIKILNTISMSLTEGKVYEVIKQNDWIDDDGNQQISITVLDDEGDEFIIVNSDEAEYKYLTIM</sequence>
<gene>
    <name evidence="1" type="ORF">E0Y62_26615</name>
</gene>
<evidence type="ECO:0000313" key="2">
    <source>
        <dbReference type="Proteomes" id="UP000293846"/>
    </source>
</evidence>
<dbReference type="AlphaFoldDB" id="A0A4R1AR60"/>
<evidence type="ECO:0008006" key="3">
    <source>
        <dbReference type="Google" id="ProtNLM"/>
    </source>
</evidence>